<dbReference type="EMBL" id="UOFO01000042">
    <property type="protein sequence ID" value="VAW84367.1"/>
    <property type="molecule type" value="Genomic_DNA"/>
</dbReference>
<dbReference type="GO" id="GO:0004016">
    <property type="term" value="F:adenylate cyclase activity"/>
    <property type="evidence" value="ECO:0007669"/>
    <property type="project" value="UniProtKB-EC"/>
</dbReference>
<evidence type="ECO:0000256" key="1">
    <source>
        <dbReference type="SAM" id="Phobius"/>
    </source>
</evidence>
<dbReference type="AlphaFoldDB" id="A0A3B0ZA67"/>
<protein>
    <submittedName>
        <fullName evidence="3">Adenylate cyclase</fullName>
        <ecNumber evidence="3">4.6.1.1</ecNumber>
    </submittedName>
</protein>
<keyword evidence="1" id="KW-0812">Transmembrane</keyword>
<dbReference type="InterPro" id="IPR001054">
    <property type="entry name" value="A/G_cyclase"/>
</dbReference>
<feature type="transmembrane region" description="Helical" evidence="1">
    <location>
        <begin position="405"/>
        <end position="426"/>
    </location>
</feature>
<dbReference type="SMART" id="SM00044">
    <property type="entry name" value="CYCc"/>
    <property type="match status" value="1"/>
</dbReference>
<dbReference type="PROSITE" id="PS50125">
    <property type="entry name" value="GUANYLATE_CYCLASE_2"/>
    <property type="match status" value="1"/>
</dbReference>
<accession>A0A3B0ZA67</accession>
<dbReference type="SMART" id="SM01080">
    <property type="entry name" value="CHASE2"/>
    <property type="match status" value="1"/>
</dbReference>
<gene>
    <name evidence="3" type="ORF">MNBD_GAMMA16-1931</name>
</gene>
<feature type="domain" description="Guanylate cyclase" evidence="2">
    <location>
        <begin position="498"/>
        <end position="624"/>
    </location>
</feature>
<dbReference type="SUPFAM" id="SSF55073">
    <property type="entry name" value="Nucleotide cyclase"/>
    <property type="match status" value="1"/>
</dbReference>
<evidence type="ECO:0000259" key="2">
    <source>
        <dbReference type="PROSITE" id="PS50125"/>
    </source>
</evidence>
<organism evidence="3">
    <name type="scientific">hydrothermal vent metagenome</name>
    <dbReference type="NCBI Taxonomy" id="652676"/>
    <lineage>
        <taxon>unclassified sequences</taxon>
        <taxon>metagenomes</taxon>
        <taxon>ecological metagenomes</taxon>
    </lineage>
</organism>
<reference evidence="3" key="1">
    <citation type="submission" date="2018-06" db="EMBL/GenBank/DDBJ databases">
        <authorList>
            <person name="Zhirakovskaya E."/>
        </authorList>
    </citation>
    <scope>NUCLEOTIDE SEQUENCE</scope>
</reference>
<dbReference type="Gene3D" id="3.30.70.1230">
    <property type="entry name" value="Nucleotide cyclase"/>
    <property type="match status" value="1"/>
</dbReference>
<keyword evidence="1" id="KW-1133">Transmembrane helix</keyword>
<dbReference type="GO" id="GO:0035556">
    <property type="term" value="P:intracellular signal transduction"/>
    <property type="evidence" value="ECO:0007669"/>
    <property type="project" value="InterPro"/>
</dbReference>
<dbReference type="GO" id="GO:0006171">
    <property type="term" value="P:cAMP biosynthetic process"/>
    <property type="evidence" value="ECO:0007669"/>
    <property type="project" value="TreeGrafter"/>
</dbReference>
<dbReference type="Pfam" id="PF05226">
    <property type="entry name" value="CHASE2"/>
    <property type="match status" value="1"/>
</dbReference>
<feature type="transmembrane region" description="Helical" evidence="1">
    <location>
        <begin position="432"/>
        <end position="453"/>
    </location>
</feature>
<dbReference type="Pfam" id="PF00211">
    <property type="entry name" value="Guanylate_cyc"/>
    <property type="match status" value="1"/>
</dbReference>
<feature type="transmembrane region" description="Helical" evidence="1">
    <location>
        <begin position="381"/>
        <end position="398"/>
    </location>
</feature>
<dbReference type="PANTHER" id="PTHR43081">
    <property type="entry name" value="ADENYLATE CYCLASE, TERMINAL-DIFFERENTIATION SPECIFIC-RELATED"/>
    <property type="match status" value="1"/>
</dbReference>
<name>A0A3B0ZA67_9ZZZZ</name>
<keyword evidence="1" id="KW-0472">Membrane</keyword>
<proteinExistence type="predicted"/>
<dbReference type="EC" id="4.6.1.1" evidence="3"/>
<dbReference type="InterPro" id="IPR007890">
    <property type="entry name" value="CHASE2"/>
</dbReference>
<dbReference type="InterPro" id="IPR050697">
    <property type="entry name" value="Adenylyl/Guanylyl_Cyclase_3/4"/>
</dbReference>
<keyword evidence="3" id="KW-0456">Lyase</keyword>
<dbReference type="PANTHER" id="PTHR43081:SF1">
    <property type="entry name" value="ADENYLATE CYCLASE, TERMINAL-DIFFERENTIATION SPECIFIC"/>
    <property type="match status" value="1"/>
</dbReference>
<dbReference type="InterPro" id="IPR029787">
    <property type="entry name" value="Nucleotide_cyclase"/>
</dbReference>
<evidence type="ECO:0000313" key="3">
    <source>
        <dbReference type="EMBL" id="VAW84367.1"/>
    </source>
</evidence>
<sequence length="747" mass="82919">MHLIVSNFFRNLQSRCVLTCAFGLLLAVAGLLVYALPGGFDLEENVALDFLFSQRSQSPPPDNVILVAINTAAAQQLGQTKNPETWPRDLHARLIDQLTRAGAAVIVFDVFFHQPKDRDHDARLAQAMRQAGNVVIFSKLQREVQSLATGGEYNLERLILPMSILHQAAVASAPFVLPRVPVKVNQFWTFHSSVGDHPSLPTAALELYAVKSHALLFEVLARIVPQQAAALLASLDRLSQRERIVRIRTFFKQQTAITQMLLTALQEMTESESRQRLQALLAVYLGSERRYLNFYGPPRSITTQSYSDVLSALPEQLAFFKDKVVFVGFAAENQPEQEDNFYTVFSQANGLDLSGVEIAATAFANLSTPHSAQKNLHLPEPLVYIAIIIIFGLLLAGLNNVPRTLAFVILSLFTAGLYTLACLQLFAATALWLPLFVPVLLQTPLALFLGLLWRYKQLSRERSRIRQAFGFYLPENVIADLARSSQQMSIQSKPMFGVCLASDAEQYTQLAELLTPDALSSYMHNYYERLFKPIRAHDGIISDVVGDAMLAIWSARQPESRLRRQACEAALEALSSGQIPGSCTNLRTRIGLHAGEIMLGNIGALDHYEYRAVGDIVNTASRIEGLNKQLGTTLLVSEAVLSGLDGFISRKLGTFRMVGKQKAIVIHELLGLQDENELSCDALCQCFAKGLLAYQRASWRTAKAHFLQALEMSPDDGPSRYYLDRCDLHAQNRLPLPENGVIVLQKK</sequence>
<dbReference type="CDD" id="cd07302">
    <property type="entry name" value="CHD"/>
    <property type="match status" value="1"/>
</dbReference>